<feature type="domain" description="NAD-dependent epimerase/dehydratase" evidence="2">
    <location>
        <begin position="4"/>
        <end position="237"/>
    </location>
</feature>
<dbReference type="Gene3D" id="3.90.25.10">
    <property type="entry name" value="UDP-galactose 4-epimerase, domain 1"/>
    <property type="match status" value="1"/>
</dbReference>
<dbReference type="KEGG" id="ruv:EC9_52710"/>
<dbReference type="OrthoDB" id="258549at2"/>
<dbReference type="AlphaFoldDB" id="A0A517M842"/>
<dbReference type="Gene3D" id="3.40.50.720">
    <property type="entry name" value="NAD(P)-binding Rossmann-like Domain"/>
    <property type="match status" value="1"/>
</dbReference>
<dbReference type="EMBL" id="CP036261">
    <property type="protein sequence ID" value="QDS91052.1"/>
    <property type="molecule type" value="Genomic_DNA"/>
</dbReference>
<keyword evidence="4" id="KW-1185">Reference proteome</keyword>
<evidence type="ECO:0000313" key="4">
    <source>
        <dbReference type="Proteomes" id="UP000319557"/>
    </source>
</evidence>
<organism evidence="3 4">
    <name type="scientific">Rosistilla ulvae</name>
    <dbReference type="NCBI Taxonomy" id="1930277"/>
    <lineage>
        <taxon>Bacteria</taxon>
        <taxon>Pseudomonadati</taxon>
        <taxon>Planctomycetota</taxon>
        <taxon>Planctomycetia</taxon>
        <taxon>Pirellulales</taxon>
        <taxon>Pirellulaceae</taxon>
        <taxon>Rosistilla</taxon>
    </lineage>
</organism>
<reference evidence="3 4" key="1">
    <citation type="submission" date="2019-02" db="EMBL/GenBank/DDBJ databases">
        <title>Deep-cultivation of Planctomycetes and their phenomic and genomic characterization uncovers novel biology.</title>
        <authorList>
            <person name="Wiegand S."/>
            <person name="Jogler M."/>
            <person name="Boedeker C."/>
            <person name="Pinto D."/>
            <person name="Vollmers J."/>
            <person name="Rivas-Marin E."/>
            <person name="Kohn T."/>
            <person name="Peeters S.H."/>
            <person name="Heuer A."/>
            <person name="Rast P."/>
            <person name="Oberbeckmann S."/>
            <person name="Bunk B."/>
            <person name="Jeske O."/>
            <person name="Meyerdierks A."/>
            <person name="Storesund J.E."/>
            <person name="Kallscheuer N."/>
            <person name="Luecker S."/>
            <person name="Lage O.M."/>
            <person name="Pohl T."/>
            <person name="Merkel B.J."/>
            <person name="Hornburger P."/>
            <person name="Mueller R.-W."/>
            <person name="Bruemmer F."/>
            <person name="Labrenz M."/>
            <person name="Spormann A.M."/>
            <person name="Op den Camp H."/>
            <person name="Overmann J."/>
            <person name="Amann R."/>
            <person name="Jetten M.S.M."/>
            <person name="Mascher T."/>
            <person name="Medema M.H."/>
            <person name="Devos D.P."/>
            <person name="Kaster A.-K."/>
            <person name="Ovreas L."/>
            <person name="Rohde M."/>
            <person name="Galperin M.Y."/>
            <person name="Jogler C."/>
        </authorList>
    </citation>
    <scope>NUCLEOTIDE SEQUENCE [LARGE SCALE GENOMIC DNA]</scope>
    <source>
        <strain evidence="3 4">EC9</strain>
    </source>
</reference>
<dbReference type="InterPro" id="IPR001509">
    <property type="entry name" value="Epimerase_deHydtase"/>
</dbReference>
<name>A0A517M842_9BACT</name>
<dbReference type="PRINTS" id="PR01713">
    <property type="entry name" value="NUCEPIMERASE"/>
</dbReference>
<sequence length="336" mass="37592">MKYLITGAAGFIGFHLSQYLLARDHSVVGIDNLNDYYSVDLKNSRLSQLKSHPNFEFQQISLEDTGPMTELFQSHQFDRVVNLAAQAGVRYSIENPAAYIQSNINGFLNILEGCRHTQVPHLTYASSSSVYGANTKMPFSVHHNVDHPVSLYAATKKSNELMAHTYSHLYGLPTTGLRFFTVYGPWGRPDMALFLFTKAILEGRPINVFNHGRMQRDFTYIDDIVEGVARTADQIAAPNPDWSSDKPDPGTSKAPYRIYNIGNNNPVELNQFIGAIETALGRTAEKNFMDMQPGDVPATYADVQALVDAVGFQPKTSIETGIGRFVDWYREYYQVG</sequence>
<accession>A0A517M842</accession>
<dbReference type="GO" id="GO:0008460">
    <property type="term" value="F:dTDP-glucose 4,6-dehydratase activity"/>
    <property type="evidence" value="ECO:0007669"/>
    <property type="project" value="UniProtKB-EC"/>
</dbReference>
<dbReference type="InterPro" id="IPR036291">
    <property type="entry name" value="NAD(P)-bd_dom_sf"/>
</dbReference>
<evidence type="ECO:0000256" key="1">
    <source>
        <dbReference type="ARBA" id="ARBA00023027"/>
    </source>
</evidence>
<proteinExistence type="predicted"/>
<gene>
    <name evidence="3" type="primary">rfbB_2</name>
    <name evidence="3" type="ORF">EC9_52710</name>
</gene>
<dbReference type="EC" id="4.2.1.46" evidence="3"/>
<evidence type="ECO:0000313" key="3">
    <source>
        <dbReference type="EMBL" id="QDS91052.1"/>
    </source>
</evidence>
<keyword evidence="3" id="KW-0456">Lyase</keyword>
<dbReference type="SUPFAM" id="SSF51735">
    <property type="entry name" value="NAD(P)-binding Rossmann-fold domains"/>
    <property type="match status" value="1"/>
</dbReference>
<evidence type="ECO:0000259" key="2">
    <source>
        <dbReference type="Pfam" id="PF01370"/>
    </source>
</evidence>
<dbReference type="PANTHER" id="PTHR43574">
    <property type="entry name" value="EPIMERASE-RELATED"/>
    <property type="match status" value="1"/>
</dbReference>
<keyword evidence="1" id="KW-0520">NAD</keyword>
<dbReference type="Pfam" id="PF01370">
    <property type="entry name" value="Epimerase"/>
    <property type="match status" value="1"/>
</dbReference>
<dbReference type="RefSeq" id="WP_145348751.1">
    <property type="nucleotide sequence ID" value="NZ_CP036261.1"/>
</dbReference>
<protein>
    <submittedName>
        <fullName evidence="3">dTDP-glucose 4,6-dehydratase</fullName>
        <ecNumber evidence="3">4.2.1.46</ecNumber>
    </submittedName>
</protein>
<dbReference type="CDD" id="cd05253">
    <property type="entry name" value="UDP_GE_SDE_e"/>
    <property type="match status" value="1"/>
</dbReference>
<dbReference type="Proteomes" id="UP000319557">
    <property type="component" value="Chromosome"/>
</dbReference>